<gene>
    <name evidence="2" type="ORF">SAMN05443244_3046</name>
</gene>
<dbReference type="OrthoDB" id="108296at2"/>
<dbReference type="AlphaFoldDB" id="A0A1H4R3R6"/>
<name>A0A1H4R3R6_9BACT</name>
<reference evidence="2 3" key="1">
    <citation type="submission" date="2016-10" db="EMBL/GenBank/DDBJ databases">
        <authorList>
            <person name="de Groot N.N."/>
        </authorList>
    </citation>
    <scope>NUCLEOTIDE SEQUENCE [LARGE SCALE GENOMIC DNA]</scope>
    <source>
        <strain evidence="2 3">AB35.6</strain>
    </source>
</reference>
<evidence type="ECO:0000313" key="3">
    <source>
        <dbReference type="Proteomes" id="UP000182409"/>
    </source>
</evidence>
<dbReference type="Proteomes" id="UP000182409">
    <property type="component" value="Unassembled WGS sequence"/>
</dbReference>
<evidence type="ECO:0000313" key="2">
    <source>
        <dbReference type="EMBL" id="SEC26569.1"/>
    </source>
</evidence>
<proteinExistence type="predicted"/>
<feature type="region of interest" description="Disordered" evidence="1">
    <location>
        <begin position="221"/>
        <end position="240"/>
    </location>
</feature>
<evidence type="ECO:0000256" key="1">
    <source>
        <dbReference type="SAM" id="MobiDB-lite"/>
    </source>
</evidence>
<accession>A0A1H4R3R6</accession>
<organism evidence="2 3">
    <name type="scientific">Terriglobus roseus</name>
    <dbReference type="NCBI Taxonomy" id="392734"/>
    <lineage>
        <taxon>Bacteria</taxon>
        <taxon>Pseudomonadati</taxon>
        <taxon>Acidobacteriota</taxon>
        <taxon>Terriglobia</taxon>
        <taxon>Terriglobales</taxon>
        <taxon>Acidobacteriaceae</taxon>
        <taxon>Terriglobus</taxon>
    </lineage>
</organism>
<evidence type="ECO:0008006" key="4">
    <source>
        <dbReference type="Google" id="ProtNLM"/>
    </source>
</evidence>
<sequence length="293" mass="31557">MSDDELALAVASSLGPSGIIPFRSGFNASIITSSQFDTVTGWANVLTPSLAYRFNRYFSADVSAPIFLYLRSQHTVDTTIPGQAPSFTRLTDIRHGVPGDTVMAAHWSSKHFDMGKAGSFGNTLTGSLSAPTGSSEDGIGAGKVTYNFTDHVQSDAFLAPYIDVGIGTTSRLQNQRLQRSQTSRGNLFNLGAGVSLELPRASTIYLEGYEQLPLGSQTVFQTDPRSGRPGQATVQTNSGLAEDNGVNLSLDVPVAPHAMWSGFYSHGFRLHEDTVGFAFTFLLRSPQRLPRSR</sequence>
<protein>
    <recommendedName>
        <fullName evidence="4">MetA-pathway of phenol degradation</fullName>
    </recommendedName>
</protein>
<dbReference type="EMBL" id="FNSD01000001">
    <property type="protein sequence ID" value="SEC26569.1"/>
    <property type="molecule type" value="Genomic_DNA"/>
</dbReference>